<keyword evidence="1" id="KW-0812">Transmembrane</keyword>
<dbReference type="AlphaFoldDB" id="A0A7X0FR51"/>
<evidence type="ECO:0008006" key="4">
    <source>
        <dbReference type="Google" id="ProtNLM"/>
    </source>
</evidence>
<dbReference type="Proteomes" id="UP000537775">
    <property type="component" value="Unassembled WGS sequence"/>
</dbReference>
<dbReference type="Pfam" id="PF04854">
    <property type="entry name" value="DUF624"/>
    <property type="match status" value="1"/>
</dbReference>
<accession>A0A7X0FR51</accession>
<organism evidence="2 3">
    <name type="scientific">Microbacterium thalassium</name>
    <dbReference type="NCBI Taxonomy" id="362649"/>
    <lineage>
        <taxon>Bacteria</taxon>
        <taxon>Bacillati</taxon>
        <taxon>Actinomycetota</taxon>
        <taxon>Actinomycetes</taxon>
        <taxon>Micrococcales</taxon>
        <taxon>Microbacteriaceae</taxon>
        <taxon>Microbacterium</taxon>
    </lineage>
</organism>
<keyword evidence="3" id="KW-1185">Reference proteome</keyword>
<keyword evidence="1" id="KW-0472">Membrane</keyword>
<dbReference type="InterPro" id="IPR006938">
    <property type="entry name" value="DUF624"/>
</dbReference>
<evidence type="ECO:0000313" key="2">
    <source>
        <dbReference type="EMBL" id="MBB6391612.1"/>
    </source>
</evidence>
<comment type="caution">
    <text evidence="2">The sequence shown here is derived from an EMBL/GenBank/DDBJ whole genome shotgun (WGS) entry which is preliminary data.</text>
</comment>
<protein>
    <recommendedName>
        <fullName evidence="4">DUF624 domain-containing protein</fullName>
    </recommendedName>
</protein>
<dbReference type="RefSeq" id="WP_184750767.1">
    <property type="nucleotide sequence ID" value="NZ_BAAAJR010000006.1"/>
</dbReference>
<feature type="transmembrane region" description="Helical" evidence="1">
    <location>
        <begin position="172"/>
        <end position="189"/>
    </location>
</feature>
<evidence type="ECO:0000256" key="1">
    <source>
        <dbReference type="SAM" id="Phobius"/>
    </source>
</evidence>
<dbReference type="EMBL" id="JACHML010000001">
    <property type="protein sequence ID" value="MBB6391612.1"/>
    <property type="molecule type" value="Genomic_DNA"/>
</dbReference>
<feature type="transmembrane region" description="Helical" evidence="1">
    <location>
        <begin position="105"/>
        <end position="125"/>
    </location>
</feature>
<reference evidence="2 3" key="1">
    <citation type="submission" date="2020-08" db="EMBL/GenBank/DDBJ databases">
        <title>Sequencing the genomes of 1000 actinobacteria strains.</title>
        <authorList>
            <person name="Klenk H.-P."/>
        </authorList>
    </citation>
    <scope>NUCLEOTIDE SEQUENCE [LARGE SCALE GENOMIC DNA]</scope>
    <source>
        <strain evidence="2 3">DSM 12511</strain>
    </source>
</reference>
<gene>
    <name evidence="2" type="ORF">HD594_001925</name>
</gene>
<proteinExistence type="predicted"/>
<keyword evidence="1" id="KW-1133">Transmembrane helix</keyword>
<feature type="transmembrane region" description="Helical" evidence="1">
    <location>
        <begin position="79"/>
        <end position="99"/>
    </location>
</feature>
<name>A0A7X0FR51_9MICO</name>
<sequence>MAVFARLMDPSGPFWRTMGTIADMIVLNLLTILTVIPVVTAGAGLTALYDSARRILDGTDTGAARTFLRSFRSNFAKAGALWAIVGPVGLGIAALWLFVVAPELAVLKTLISLVYLLVFPFVWAMQARFENTVWRTLLNAVVMAVARLPYSGGALIIHIVMIALVALTWMQLPWALFFLLLLGYPLAVFGSTPLIERALAPLIPAEDDEAAEAADAGGADTGA</sequence>
<feature type="transmembrane region" description="Helical" evidence="1">
    <location>
        <begin position="25"/>
        <end position="49"/>
    </location>
</feature>
<evidence type="ECO:0000313" key="3">
    <source>
        <dbReference type="Proteomes" id="UP000537775"/>
    </source>
</evidence>
<feature type="transmembrane region" description="Helical" evidence="1">
    <location>
        <begin position="137"/>
        <end position="166"/>
    </location>
</feature>